<reference evidence="2 3" key="2">
    <citation type="submission" date="2018-11" db="EMBL/GenBank/DDBJ databases">
        <authorList>
            <consortium name="Pathogen Informatics"/>
        </authorList>
    </citation>
    <scope>NUCLEOTIDE SEQUENCE [LARGE SCALE GENOMIC DNA]</scope>
</reference>
<dbReference type="AlphaFoldDB" id="A0A0R3TES9"/>
<keyword evidence="1" id="KW-1133">Transmembrane helix</keyword>
<name>A0A0R3TES9_RODNA</name>
<reference evidence="4" key="1">
    <citation type="submission" date="2017-02" db="UniProtKB">
        <authorList>
            <consortium name="WormBaseParasite"/>
        </authorList>
    </citation>
    <scope>IDENTIFICATION</scope>
</reference>
<proteinExistence type="predicted"/>
<gene>
    <name evidence="2" type="ORF">HNAJ_LOCUS5566</name>
</gene>
<keyword evidence="3" id="KW-1185">Reference proteome</keyword>
<evidence type="ECO:0000313" key="4">
    <source>
        <dbReference type="WBParaSite" id="HNAJ_0000556801-mRNA-1"/>
    </source>
</evidence>
<dbReference type="EMBL" id="UZAE01004929">
    <property type="protein sequence ID" value="VDO01426.1"/>
    <property type="molecule type" value="Genomic_DNA"/>
</dbReference>
<keyword evidence="1" id="KW-0472">Membrane</keyword>
<accession>A0A0R3TES9</accession>
<keyword evidence="1" id="KW-0812">Transmembrane</keyword>
<dbReference type="Proteomes" id="UP000278807">
    <property type="component" value="Unassembled WGS sequence"/>
</dbReference>
<sequence length="125" mass="13871">MGKSGGDKGQGKGRQHRGKRKILSEIDLNTIKPSTRYLGSRVNVNATLVPSRETRRQTIYVVMTFSHTYDSLLKADESSCTRCLRSSPLGALLLMILVFLGATAFGVGTIFGRKRLYELLEVDHL</sequence>
<evidence type="ECO:0000313" key="3">
    <source>
        <dbReference type="Proteomes" id="UP000278807"/>
    </source>
</evidence>
<protein>
    <submittedName>
        <fullName evidence="4">Conserved plasma membrane protein</fullName>
    </submittedName>
</protein>
<organism evidence="4">
    <name type="scientific">Rodentolepis nana</name>
    <name type="common">Dwarf tapeworm</name>
    <name type="synonym">Hymenolepis nana</name>
    <dbReference type="NCBI Taxonomy" id="102285"/>
    <lineage>
        <taxon>Eukaryota</taxon>
        <taxon>Metazoa</taxon>
        <taxon>Spiralia</taxon>
        <taxon>Lophotrochozoa</taxon>
        <taxon>Platyhelminthes</taxon>
        <taxon>Cestoda</taxon>
        <taxon>Eucestoda</taxon>
        <taxon>Cyclophyllidea</taxon>
        <taxon>Hymenolepididae</taxon>
        <taxon>Rodentolepis</taxon>
    </lineage>
</organism>
<evidence type="ECO:0000313" key="2">
    <source>
        <dbReference type="EMBL" id="VDO01426.1"/>
    </source>
</evidence>
<feature type="transmembrane region" description="Helical" evidence="1">
    <location>
        <begin position="89"/>
        <end position="111"/>
    </location>
</feature>
<dbReference type="WBParaSite" id="HNAJ_0000556801-mRNA-1">
    <property type="protein sequence ID" value="HNAJ_0000556801-mRNA-1"/>
    <property type="gene ID" value="HNAJ_0000556801"/>
</dbReference>
<evidence type="ECO:0000256" key="1">
    <source>
        <dbReference type="SAM" id="Phobius"/>
    </source>
</evidence>